<sequence>MVPDLIKFNKYVHHFMAAKYSNRIQEKLNCQQQQTAFFMSE</sequence>
<gene>
    <name evidence="1" type="ORF">D917_01739</name>
</gene>
<evidence type="ECO:0000313" key="1">
    <source>
        <dbReference type="EMBL" id="OUC45877.1"/>
    </source>
</evidence>
<dbReference type="EMBL" id="LVZM01008202">
    <property type="protein sequence ID" value="OUC45877.1"/>
    <property type="molecule type" value="Genomic_DNA"/>
</dbReference>
<proteinExistence type="predicted"/>
<accession>A0A1Y3EQ67</accession>
<evidence type="ECO:0000313" key="2">
    <source>
        <dbReference type="Proteomes" id="UP000243006"/>
    </source>
</evidence>
<name>A0A1Y3EQ67_9BILA</name>
<dbReference type="AlphaFoldDB" id="A0A1Y3EQ67"/>
<organism evidence="1 2">
    <name type="scientific">Trichinella nativa</name>
    <dbReference type="NCBI Taxonomy" id="6335"/>
    <lineage>
        <taxon>Eukaryota</taxon>
        <taxon>Metazoa</taxon>
        <taxon>Ecdysozoa</taxon>
        <taxon>Nematoda</taxon>
        <taxon>Enoplea</taxon>
        <taxon>Dorylaimia</taxon>
        <taxon>Trichinellida</taxon>
        <taxon>Trichinellidae</taxon>
        <taxon>Trichinella</taxon>
    </lineage>
</organism>
<dbReference type="Proteomes" id="UP000243006">
    <property type="component" value="Unassembled WGS sequence"/>
</dbReference>
<comment type="caution">
    <text evidence="1">The sequence shown here is derived from an EMBL/GenBank/DDBJ whole genome shotgun (WGS) entry which is preliminary data.</text>
</comment>
<protein>
    <submittedName>
        <fullName evidence="1">Uncharacterized protein</fullName>
    </submittedName>
</protein>
<reference evidence="1 2" key="1">
    <citation type="submission" date="2015-04" db="EMBL/GenBank/DDBJ databases">
        <title>Draft genome of the roundworm Trichinella nativa.</title>
        <authorList>
            <person name="Mitreva M."/>
        </authorList>
    </citation>
    <scope>NUCLEOTIDE SEQUENCE [LARGE SCALE GENOMIC DNA]</scope>
    <source>
        <strain evidence="1 2">ISS45</strain>
    </source>
</reference>